<evidence type="ECO:0000256" key="1">
    <source>
        <dbReference type="ARBA" id="ARBA00022614"/>
    </source>
</evidence>
<evidence type="ECO:0000256" key="2">
    <source>
        <dbReference type="ARBA" id="ARBA00022737"/>
    </source>
</evidence>
<dbReference type="Proteomes" id="UP000694845">
    <property type="component" value="Unplaced"/>
</dbReference>
<dbReference type="PANTHER" id="PTHR48051">
    <property type="match status" value="1"/>
</dbReference>
<dbReference type="PANTHER" id="PTHR48051:SF1">
    <property type="entry name" value="RAS SUPPRESSOR PROTEIN 1"/>
    <property type="match status" value="1"/>
</dbReference>
<dbReference type="OrthoDB" id="1060944at2759"/>
<protein>
    <submittedName>
        <fullName evidence="4">Leucine-rich repeat-containing protein 20-like</fullName>
    </submittedName>
</protein>
<name>A0A8B7XI08_ACAPL</name>
<organism evidence="3 4">
    <name type="scientific">Acanthaster planci</name>
    <name type="common">Crown-of-thorns starfish</name>
    <dbReference type="NCBI Taxonomy" id="133434"/>
    <lineage>
        <taxon>Eukaryota</taxon>
        <taxon>Metazoa</taxon>
        <taxon>Echinodermata</taxon>
        <taxon>Eleutherozoa</taxon>
        <taxon>Asterozoa</taxon>
        <taxon>Asteroidea</taxon>
        <taxon>Valvatacea</taxon>
        <taxon>Valvatida</taxon>
        <taxon>Acanthasteridae</taxon>
        <taxon>Acanthaster</taxon>
    </lineage>
</organism>
<dbReference type="Pfam" id="PF13855">
    <property type="entry name" value="LRR_8"/>
    <property type="match status" value="1"/>
</dbReference>
<keyword evidence="1" id="KW-0433">Leucine-rich repeat</keyword>
<sequence>MRIVSMAAGDVTRVVHRCEQASEDCKLDLSHCLLTAFPDAVFHLTRHTTIESCDLSHNLLKKLPAKFAATFVHLKVLDLSSNKLESLQDGLSRLHDLQTLNLANNVLTVFPAAIISSLPKLEVLNLQNNSISDVDCQCLSTASSTLQEINLEGNPLTNNCRTLLKDVMEVNIKMTHSDEH</sequence>
<dbReference type="InterPro" id="IPR050216">
    <property type="entry name" value="LRR_domain-containing"/>
</dbReference>
<dbReference type="InterPro" id="IPR003591">
    <property type="entry name" value="Leu-rich_rpt_typical-subtyp"/>
</dbReference>
<dbReference type="PRINTS" id="PR00019">
    <property type="entry name" value="LEURICHRPT"/>
</dbReference>
<dbReference type="Pfam" id="PF13516">
    <property type="entry name" value="LRR_6"/>
    <property type="match status" value="1"/>
</dbReference>
<dbReference type="OMA" id="MADAVYM"/>
<dbReference type="RefSeq" id="XP_022079560.1">
    <property type="nucleotide sequence ID" value="XM_022223868.1"/>
</dbReference>
<dbReference type="GeneID" id="110973193"/>
<gene>
    <name evidence="4" type="primary">LOC110973193</name>
</gene>
<accession>A0A8B7XI08</accession>
<keyword evidence="2" id="KW-0677">Repeat</keyword>
<keyword evidence="3" id="KW-1185">Reference proteome</keyword>
<dbReference type="SUPFAM" id="SSF52075">
    <property type="entry name" value="Outer arm dynein light chain 1"/>
    <property type="match status" value="1"/>
</dbReference>
<reference evidence="4" key="1">
    <citation type="submission" date="2025-08" db="UniProtKB">
        <authorList>
            <consortium name="RefSeq"/>
        </authorList>
    </citation>
    <scope>IDENTIFICATION</scope>
</reference>
<dbReference type="GO" id="GO:0005737">
    <property type="term" value="C:cytoplasm"/>
    <property type="evidence" value="ECO:0007669"/>
    <property type="project" value="TreeGrafter"/>
</dbReference>
<dbReference type="PROSITE" id="PS51450">
    <property type="entry name" value="LRR"/>
    <property type="match status" value="2"/>
</dbReference>
<evidence type="ECO:0000313" key="4">
    <source>
        <dbReference type="RefSeq" id="XP_022079560.1"/>
    </source>
</evidence>
<dbReference type="Gene3D" id="3.80.10.10">
    <property type="entry name" value="Ribonuclease Inhibitor"/>
    <property type="match status" value="1"/>
</dbReference>
<dbReference type="KEGG" id="aplc:110973193"/>
<dbReference type="AlphaFoldDB" id="A0A8B7XI08"/>
<dbReference type="SMART" id="SM00369">
    <property type="entry name" value="LRR_TYP"/>
    <property type="match status" value="3"/>
</dbReference>
<evidence type="ECO:0000313" key="3">
    <source>
        <dbReference type="Proteomes" id="UP000694845"/>
    </source>
</evidence>
<dbReference type="InterPro" id="IPR032675">
    <property type="entry name" value="LRR_dom_sf"/>
</dbReference>
<dbReference type="InterPro" id="IPR001611">
    <property type="entry name" value="Leu-rich_rpt"/>
</dbReference>
<proteinExistence type="predicted"/>